<dbReference type="Proteomes" id="UP000245207">
    <property type="component" value="Unassembled WGS sequence"/>
</dbReference>
<dbReference type="PANTHER" id="PTHR47926:SF347">
    <property type="entry name" value="PENTATRICOPEPTIDE REPEAT-CONTAINING PROTEIN"/>
    <property type="match status" value="1"/>
</dbReference>
<dbReference type="InterPro" id="IPR002885">
    <property type="entry name" value="PPR_rpt"/>
</dbReference>
<dbReference type="STRING" id="35608.A0A2U1PZW3"/>
<evidence type="ECO:0000313" key="3">
    <source>
        <dbReference type="Proteomes" id="UP000245207"/>
    </source>
</evidence>
<dbReference type="GO" id="GO:0009451">
    <property type="term" value="P:RNA modification"/>
    <property type="evidence" value="ECO:0007669"/>
    <property type="project" value="InterPro"/>
</dbReference>
<dbReference type="GO" id="GO:0003723">
    <property type="term" value="F:RNA binding"/>
    <property type="evidence" value="ECO:0007669"/>
    <property type="project" value="InterPro"/>
</dbReference>
<dbReference type="EMBL" id="PKPP01000556">
    <property type="protein sequence ID" value="PWA91311.1"/>
    <property type="molecule type" value="Genomic_DNA"/>
</dbReference>
<dbReference type="PANTHER" id="PTHR47926">
    <property type="entry name" value="PENTATRICOPEPTIDE REPEAT-CONTAINING PROTEIN"/>
    <property type="match status" value="1"/>
</dbReference>
<name>A0A2U1PZW3_ARTAN</name>
<evidence type="ECO:0000256" key="1">
    <source>
        <dbReference type="ARBA" id="ARBA00022737"/>
    </source>
</evidence>
<organism evidence="2 3">
    <name type="scientific">Artemisia annua</name>
    <name type="common">Sweet wormwood</name>
    <dbReference type="NCBI Taxonomy" id="35608"/>
    <lineage>
        <taxon>Eukaryota</taxon>
        <taxon>Viridiplantae</taxon>
        <taxon>Streptophyta</taxon>
        <taxon>Embryophyta</taxon>
        <taxon>Tracheophyta</taxon>
        <taxon>Spermatophyta</taxon>
        <taxon>Magnoliopsida</taxon>
        <taxon>eudicotyledons</taxon>
        <taxon>Gunneridae</taxon>
        <taxon>Pentapetalae</taxon>
        <taxon>asterids</taxon>
        <taxon>campanulids</taxon>
        <taxon>Asterales</taxon>
        <taxon>Asteraceae</taxon>
        <taxon>Asteroideae</taxon>
        <taxon>Anthemideae</taxon>
        <taxon>Artemisiinae</taxon>
        <taxon>Artemisia</taxon>
    </lineage>
</organism>
<dbReference type="AlphaFoldDB" id="A0A2U1PZW3"/>
<dbReference type="InterPro" id="IPR011990">
    <property type="entry name" value="TPR-like_helical_dom_sf"/>
</dbReference>
<dbReference type="InterPro" id="IPR046960">
    <property type="entry name" value="PPR_At4g14850-like_plant"/>
</dbReference>
<sequence>MNMQRAPAIETPLIRNRPHNPLEFRTFCEVAESFDPDCWRDVVMRNDMISVLGKHGFVEDARGLFDSMVVKDSYSWKLEFNGFMLLDFYAKVGDLSSAKRVDNEMPRKDVVANNAIITALSDVRSARFIFDSNPVKDSLMECKYAMIDGH</sequence>
<dbReference type="Gene3D" id="1.25.40.10">
    <property type="entry name" value="Tetratricopeptide repeat domain"/>
    <property type="match status" value="1"/>
</dbReference>
<dbReference type="Pfam" id="PF01535">
    <property type="entry name" value="PPR"/>
    <property type="match status" value="1"/>
</dbReference>
<comment type="caution">
    <text evidence="2">The sequence shown here is derived from an EMBL/GenBank/DDBJ whole genome shotgun (WGS) entry which is preliminary data.</text>
</comment>
<accession>A0A2U1PZW3</accession>
<evidence type="ECO:0000313" key="2">
    <source>
        <dbReference type="EMBL" id="PWA91311.1"/>
    </source>
</evidence>
<gene>
    <name evidence="2" type="ORF">CTI12_AA091780</name>
</gene>
<protein>
    <submittedName>
        <fullName evidence="2">Tetratricopeptide-like helical domain, DYW domain protein</fullName>
    </submittedName>
</protein>
<reference evidence="2 3" key="1">
    <citation type="journal article" date="2018" name="Mol. Plant">
        <title>The genome of Artemisia annua provides insight into the evolution of Asteraceae family and artemisinin biosynthesis.</title>
        <authorList>
            <person name="Shen Q."/>
            <person name="Zhang L."/>
            <person name="Liao Z."/>
            <person name="Wang S."/>
            <person name="Yan T."/>
            <person name="Shi P."/>
            <person name="Liu M."/>
            <person name="Fu X."/>
            <person name="Pan Q."/>
            <person name="Wang Y."/>
            <person name="Lv Z."/>
            <person name="Lu X."/>
            <person name="Zhang F."/>
            <person name="Jiang W."/>
            <person name="Ma Y."/>
            <person name="Chen M."/>
            <person name="Hao X."/>
            <person name="Li L."/>
            <person name="Tang Y."/>
            <person name="Lv G."/>
            <person name="Zhou Y."/>
            <person name="Sun X."/>
            <person name="Brodelius P.E."/>
            <person name="Rose J.K.C."/>
            <person name="Tang K."/>
        </authorList>
    </citation>
    <scope>NUCLEOTIDE SEQUENCE [LARGE SCALE GENOMIC DNA]</scope>
    <source>
        <strain evidence="3">cv. Huhao1</strain>
        <tissue evidence="2">Leaf</tissue>
    </source>
</reference>
<keyword evidence="3" id="KW-1185">Reference proteome</keyword>
<proteinExistence type="predicted"/>
<dbReference type="OrthoDB" id="1937829at2759"/>
<dbReference type="NCBIfam" id="TIGR00756">
    <property type="entry name" value="PPR"/>
    <property type="match status" value="1"/>
</dbReference>
<keyword evidence="1" id="KW-0677">Repeat</keyword>